<feature type="domain" description="DEK-C" evidence="3">
    <location>
        <begin position="6"/>
        <end position="76"/>
    </location>
</feature>
<organism evidence="4 5">
    <name type="scientific">Meira miltonrushii</name>
    <dbReference type="NCBI Taxonomy" id="1280837"/>
    <lineage>
        <taxon>Eukaryota</taxon>
        <taxon>Fungi</taxon>
        <taxon>Dikarya</taxon>
        <taxon>Basidiomycota</taxon>
        <taxon>Ustilaginomycotina</taxon>
        <taxon>Exobasidiomycetes</taxon>
        <taxon>Exobasidiales</taxon>
        <taxon>Brachybasidiaceae</taxon>
        <taxon>Meira</taxon>
    </lineage>
</organism>
<dbReference type="SUPFAM" id="SSF47592">
    <property type="entry name" value="SWIB/MDM2 domain"/>
    <property type="match status" value="1"/>
</dbReference>
<dbReference type="InterPro" id="IPR003121">
    <property type="entry name" value="SWIB_MDM2_domain"/>
</dbReference>
<name>A0A316VDP5_9BASI</name>
<dbReference type="InterPro" id="IPR014876">
    <property type="entry name" value="DEK_C"/>
</dbReference>
<sequence>MPAISPDNLALLKEPILSILRGSDLSLISAKKVRQALEQLNDPKNPNEKLLARLQIQLEEKEHKKQVDELIKVCFDTINNPAPAPTPATGLALPVGNGHSNGYSSASAPNSGASSAPRLALPGMGGIPGSLAAPSAPVVKTEPRSSSSMSTSKAAPSGGKRSRKAEDTISDEEEDADVETIKKMASKKTTKKRKSIKNEDGEKKPPNPNNPFNRPVILSEEMGRVCGGREMPRYMITKQLWAYIKGNDLQNPENKRQIMCDSTLQSLFGKSTVDSFEMAKLISKHVSKKEVTE</sequence>
<accession>A0A316VDP5</accession>
<evidence type="ECO:0000259" key="3">
    <source>
        <dbReference type="PROSITE" id="PS51998"/>
    </source>
</evidence>
<proteinExistence type="predicted"/>
<feature type="compositionally biased region" description="Basic residues" evidence="1">
    <location>
        <begin position="184"/>
        <end position="195"/>
    </location>
</feature>
<dbReference type="AlphaFoldDB" id="A0A316VDP5"/>
<dbReference type="RefSeq" id="XP_025355994.1">
    <property type="nucleotide sequence ID" value="XM_025501742.1"/>
</dbReference>
<feature type="domain" description="DM2" evidence="2">
    <location>
        <begin position="211"/>
        <end position="288"/>
    </location>
</feature>
<dbReference type="InterPro" id="IPR019835">
    <property type="entry name" value="SWIB_domain"/>
</dbReference>
<dbReference type="Gene3D" id="1.10.245.10">
    <property type="entry name" value="SWIB/MDM2 domain"/>
    <property type="match status" value="1"/>
</dbReference>
<protein>
    <submittedName>
        <fullName evidence="4">SWIB-domain-containing protein</fullName>
    </submittedName>
</protein>
<dbReference type="Pfam" id="PF02201">
    <property type="entry name" value="SWIB"/>
    <property type="match status" value="1"/>
</dbReference>
<dbReference type="InParanoid" id="A0A316VDP5"/>
<dbReference type="GeneID" id="37023523"/>
<keyword evidence="5" id="KW-1185">Reference proteome</keyword>
<gene>
    <name evidence="4" type="ORF">FA14DRAFT_189631</name>
</gene>
<dbReference type="OrthoDB" id="10251073at2759"/>
<dbReference type="PROSITE" id="PS51998">
    <property type="entry name" value="DEK_C"/>
    <property type="match status" value="1"/>
</dbReference>
<dbReference type="PROSITE" id="PS51925">
    <property type="entry name" value="SWIB_MDM2"/>
    <property type="match status" value="1"/>
</dbReference>
<evidence type="ECO:0000313" key="4">
    <source>
        <dbReference type="EMBL" id="PWN35692.1"/>
    </source>
</evidence>
<dbReference type="EMBL" id="KZ819603">
    <property type="protein sequence ID" value="PWN35692.1"/>
    <property type="molecule type" value="Genomic_DNA"/>
</dbReference>
<feature type="compositionally biased region" description="Low complexity" evidence="1">
    <location>
        <begin position="103"/>
        <end position="117"/>
    </location>
</feature>
<dbReference type="Proteomes" id="UP000245771">
    <property type="component" value="Unassembled WGS sequence"/>
</dbReference>
<evidence type="ECO:0000259" key="2">
    <source>
        <dbReference type="PROSITE" id="PS51925"/>
    </source>
</evidence>
<dbReference type="InterPro" id="IPR036885">
    <property type="entry name" value="SWIB_MDM2_dom_sf"/>
</dbReference>
<evidence type="ECO:0000313" key="5">
    <source>
        <dbReference type="Proteomes" id="UP000245771"/>
    </source>
</evidence>
<feature type="region of interest" description="Disordered" evidence="1">
    <location>
        <begin position="103"/>
        <end position="216"/>
    </location>
</feature>
<feature type="compositionally biased region" description="Acidic residues" evidence="1">
    <location>
        <begin position="168"/>
        <end position="178"/>
    </location>
</feature>
<dbReference type="STRING" id="1280837.A0A316VDP5"/>
<dbReference type="SMART" id="SM00151">
    <property type="entry name" value="SWIB"/>
    <property type="match status" value="1"/>
</dbReference>
<dbReference type="CDD" id="cd10567">
    <property type="entry name" value="SWIB-MDM2_like"/>
    <property type="match status" value="1"/>
</dbReference>
<reference evidence="4 5" key="1">
    <citation type="journal article" date="2018" name="Mol. Biol. Evol.">
        <title>Broad Genomic Sampling Reveals a Smut Pathogenic Ancestry of the Fungal Clade Ustilaginomycotina.</title>
        <authorList>
            <person name="Kijpornyongpan T."/>
            <person name="Mondo S.J."/>
            <person name="Barry K."/>
            <person name="Sandor L."/>
            <person name="Lee J."/>
            <person name="Lipzen A."/>
            <person name="Pangilinan J."/>
            <person name="LaButti K."/>
            <person name="Hainaut M."/>
            <person name="Henrissat B."/>
            <person name="Grigoriev I.V."/>
            <person name="Spatafora J.W."/>
            <person name="Aime M.C."/>
        </authorList>
    </citation>
    <scope>NUCLEOTIDE SEQUENCE [LARGE SCALE GENOMIC DNA]</scope>
    <source>
        <strain evidence="4 5">MCA 3882</strain>
    </source>
</reference>
<feature type="compositionally biased region" description="Basic and acidic residues" evidence="1">
    <location>
        <begin position="196"/>
        <end position="205"/>
    </location>
</feature>
<evidence type="ECO:0000256" key="1">
    <source>
        <dbReference type="SAM" id="MobiDB-lite"/>
    </source>
</evidence>
<dbReference type="PANTHER" id="PTHR13844">
    <property type="entry name" value="SWI/SNF-RELATED MATRIX-ASSOCIATED ACTIN-DEPENDENT REGULATOR OF CHROMATIN SUBFAMILY D"/>
    <property type="match status" value="1"/>
</dbReference>